<feature type="domain" description="Transposase putative helix-turn-helix" evidence="1">
    <location>
        <begin position="15"/>
        <end position="58"/>
    </location>
</feature>
<evidence type="ECO:0000313" key="2">
    <source>
        <dbReference type="EMBL" id="OKH17931.1"/>
    </source>
</evidence>
<dbReference type="STRING" id="1921803.NIES593_22675"/>
<gene>
    <name evidence="2" type="ORF">NIES593_22675</name>
</gene>
<evidence type="ECO:0000313" key="3">
    <source>
        <dbReference type="Proteomes" id="UP000186868"/>
    </source>
</evidence>
<protein>
    <recommendedName>
        <fullName evidence="1">Transposase putative helix-turn-helix domain-containing protein</fullName>
    </recommendedName>
</protein>
<reference evidence="2 3" key="1">
    <citation type="submission" date="2016-11" db="EMBL/GenBank/DDBJ databases">
        <title>Draft Genome Sequences of Nine Cyanobacterial Strains from Diverse Habitats.</title>
        <authorList>
            <person name="Zhu T."/>
            <person name="Hou S."/>
            <person name="Lu X."/>
            <person name="Hess W.R."/>
        </authorList>
    </citation>
    <scope>NUCLEOTIDE SEQUENCE [LARGE SCALE GENOMIC DNA]</scope>
    <source>
        <strain evidence="2 3">NIES-593</strain>
    </source>
</reference>
<accession>A0A1U7H7A7</accession>
<organism evidence="2 3">
    <name type="scientific">Hydrococcus rivularis NIES-593</name>
    <dbReference type="NCBI Taxonomy" id="1921803"/>
    <lineage>
        <taxon>Bacteria</taxon>
        <taxon>Bacillati</taxon>
        <taxon>Cyanobacteriota</taxon>
        <taxon>Cyanophyceae</taxon>
        <taxon>Pleurocapsales</taxon>
        <taxon>Hydrococcaceae</taxon>
        <taxon>Hydrococcus</taxon>
    </lineage>
</organism>
<dbReference type="AlphaFoldDB" id="A0A1U7H7A7"/>
<name>A0A1U7H7A7_9CYAN</name>
<keyword evidence="3" id="KW-1185">Reference proteome</keyword>
<evidence type="ECO:0000259" key="1">
    <source>
        <dbReference type="Pfam" id="PF12323"/>
    </source>
</evidence>
<dbReference type="Proteomes" id="UP000186868">
    <property type="component" value="Unassembled WGS sequence"/>
</dbReference>
<comment type="caution">
    <text evidence="2">The sequence shown here is derived from an EMBL/GenBank/DDBJ whole genome shotgun (WGS) entry which is preliminary data.</text>
</comment>
<proteinExistence type="predicted"/>
<dbReference type="Pfam" id="PF12323">
    <property type="entry name" value="HTH_OrfB_IS605"/>
    <property type="match status" value="1"/>
</dbReference>
<sequence>MLLPQTTVCLKTLYKAIKVRIYPTSEQSQKLSQIMGAARWWWNYALNLCNETYKETGKGLTQIALNKVLRELKKIRGYCMVRRMLFSSFAINYFKPN</sequence>
<dbReference type="InterPro" id="IPR021027">
    <property type="entry name" value="Transposase_put_HTH"/>
</dbReference>
<dbReference type="EMBL" id="MRCB01000056">
    <property type="protein sequence ID" value="OKH17931.1"/>
    <property type="molecule type" value="Genomic_DNA"/>
</dbReference>